<proteinExistence type="predicted"/>
<keyword evidence="1" id="KW-0812">Transmembrane</keyword>
<dbReference type="AlphaFoldDB" id="A0A7M1QWW9"/>
<feature type="transmembrane region" description="Helical" evidence="1">
    <location>
        <begin position="221"/>
        <end position="241"/>
    </location>
</feature>
<name>A0A7M1QWW9_9ACTO</name>
<protein>
    <submittedName>
        <fullName evidence="2">Uncharacterized protein</fullName>
    </submittedName>
</protein>
<feature type="transmembrane region" description="Helical" evidence="1">
    <location>
        <begin position="345"/>
        <end position="368"/>
    </location>
</feature>
<feature type="transmembrane region" description="Helical" evidence="1">
    <location>
        <begin position="101"/>
        <end position="121"/>
    </location>
</feature>
<organism evidence="2 3">
    <name type="scientific">Trueperella pecoris</name>
    <dbReference type="NCBI Taxonomy" id="2733571"/>
    <lineage>
        <taxon>Bacteria</taxon>
        <taxon>Bacillati</taxon>
        <taxon>Actinomycetota</taxon>
        <taxon>Actinomycetes</taxon>
        <taxon>Actinomycetales</taxon>
        <taxon>Actinomycetaceae</taxon>
        <taxon>Trueperella</taxon>
    </lineage>
</organism>
<feature type="transmembrane region" description="Helical" evidence="1">
    <location>
        <begin position="417"/>
        <end position="436"/>
    </location>
</feature>
<dbReference type="EMBL" id="CP063213">
    <property type="protein sequence ID" value="QOR46331.1"/>
    <property type="molecule type" value="Genomic_DNA"/>
</dbReference>
<keyword evidence="1" id="KW-1133">Transmembrane helix</keyword>
<accession>A0A7M1QWW9</accession>
<dbReference type="RefSeq" id="WP_197551606.1">
    <property type="nucleotide sequence ID" value="NZ_CP063213.1"/>
</dbReference>
<keyword evidence="1" id="KW-0472">Membrane</keyword>
<keyword evidence="3" id="KW-1185">Reference proteome</keyword>
<evidence type="ECO:0000313" key="3">
    <source>
        <dbReference type="Proteomes" id="UP000595053"/>
    </source>
</evidence>
<feature type="transmembrane region" description="Helical" evidence="1">
    <location>
        <begin position="380"/>
        <end position="405"/>
    </location>
</feature>
<reference evidence="2 3" key="1">
    <citation type="submission" date="2020-10" db="EMBL/GenBank/DDBJ databases">
        <title>Trueperella pecoris sp. nov. isolated from bovine and porcine specimens.</title>
        <authorList>
            <person name="Schoenecker L."/>
            <person name="Schnydrig P."/>
            <person name="Brodard I."/>
            <person name="Thomann A."/>
            <person name="Hemphill A."/>
            <person name="Rodriguez-Campos S."/>
            <person name="Perreten V."/>
            <person name="Jores J."/>
            <person name="Kittl S."/>
        </authorList>
    </citation>
    <scope>NUCLEOTIDE SEQUENCE [LARGE SCALE GENOMIC DNA]</scope>
    <source>
        <strain evidence="2 3">15A0121</strain>
    </source>
</reference>
<feature type="transmembrane region" description="Helical" evidence="1">
    <location>
        <begin position="314"/>
        <end position="333"/>
    </location>
</feature>
<dbReference type="Proteomes" id="UP000595053">
    <property type="component" value="Chromosome"/>
</dbReference>
<sequence>MLWIVQCFISKGHGSSAKDCAERAAAFVYDDGWRNFIERQAERSAAIPPVYPVFAGVSLYILIAFLHAMLNSQKGPIDNLLNEMLIFIMTSHISFGDWVTLSLGIVAVLGAFVTFPVIARWDRTHIDRLAREAVTDLMKQFRLKDRRAEANKPESFRVAIGDISNRIEVCDSWGARRSSGPAEPTLHEAVNISTAVLAFFAVSSAGIVAKPGEPPLLSWQSLNLIETAVIGLGLMLAAFLPRIFARFTDAMSGVPQYCEGLRVSSHDLERGREIAEMGCDFVVKDYLKSKENCLDKNERLIWVERTLRYVFRRAWWLVGLSCVFLAVSLWRVIEHFGEYGGIVRVVAFWVVIALPLIYSAIVGAGDLVRMVIDRISGRSIVISGYGLAILGCLFAALFSGIPLFVTLRFRPDWWELAVLPVSLAWVILVVMLRIFLPRRVDKRLAERFTKAAESITAILEYHATRENEVHMTKASPRKGNAR</sequence>
<evidence type="ECO:0000313" key="2">
    <source>
        <dbReference type="EMBL" id="QOR46331.1"/>
    </source>
</evidence>
<feature type="transmembrane region" description="Helical" evidence="1">
    <location>
        <begin position="189"/>
        <end position="209"/>
    </location>
</feature>
<evidence type="ECO:0000256" key="1">
    <source>
        <dbReference type="SAM" id="Phobius"/>
    </source>
</evidence>
<feature type="transmembrane region" description="Helical" evidence="1">
    <location>
        <begin position="50"/>
        <end position="70"/>
    </location>
</feature>
<gene>
    <name evidence="2" type="ORF">INS88_03765</name>
</gene>